<evidence type="ECO:0000313" key="2">
    <source>
        <dbReference type="EMBL" id="KAF6203412.1"/>
    </source>
</evidence>
<gene>
    <name evidence="2" type="ORF">GE061_003831</name>
</gene>
<feature type="region of interest" description="Disordered" evidence="1">
    <location>
        <begin position="79"/>
        <end position="141"/>
    </location>
</feature>
<dbReference type="EMBL" id="WIXP02000011">
    <property type="protein sequence ID" value="KAF6203412.1"/>
    <property type="molecule type" value="Genomic_DNA"/>
</dbReference>
<dbReference type="AlphaFoldDB" id="A0A8S9X352"/>
<organism evidence="2 3">
    <name type="scientific">Apolygus lucorum</name>
    <name type="common">Small green plant bug</name>
    <name type="synonym">Lygocoris lucorum</name>
    <dbReference type="NCBI Taxonomy" id="248454"/>
    <lineage>
        <taxon>Eukaryota</taxon>
        <taxon>Metazoa</taxon>
        <taxon>Ecdysozoa</taxon>
        <taxon>Arthropoda</taxon>
        <taxon>Hexapoda</taxon>
        <taxon>Insecta</taxon>
        <taxon>Pterygota</taxon>
        <taxon>Neoptera</taxon>
        <taxon>Paraneoptera</taxon>
        <taxon>Hemiptera</taxon>
        <taxon>Heteroptera</taxon>
        <taxon>Panheteroptera</taxon>
        <taxon>Cimicomorpha</taxon>
        <taxon>Miridae</taxon>
        <taxon>Mirini</taxon>
        <taxon>Apolygus</taxon>
    </lineage>
</organism>
<feature type="compositionally biased region" description="Polar residues" evidence="1">
    <location>
        <begin position="90"/>
        <end position="99"/>
    </location>
</feature>
<feature type="compositionally biased region" description="Polar residues" evidence="1">
    <location>
        <begin position="129"/>
        <end position="141"/>
    </location>
</feature>
<keyword evidence="3" id="KW-1185">Reference proteome</keyword>
<evidence type="ECO:0000313" key="3">
    <source>
        <dbReference type="Proteomes" id="UP000466442"/>
    </source>
</evidence>
<sequence>MTVSVGKLVFLIVPGFLYVNGNLLMDDSLPMGPMIMDAQLQTTRPPHRIFFIESGNRVERVVDDEFMPMPPMLPTIPEFNSPGLGGREAPSQNSTTLNPASRGFNANKGDDSKFSIEDSETEEFPRSLSGPQPVQGVQSIPQPYQGSHSFPGSLVSPQTMQGVQNVQQPYQGSHSFPGSLEIKIPTNQFKEFKVVYNSHTPIRTFLNNSKESKVVKNLYKGATPAHNCLKEDIK</sequence>
<protein>
    <submittedName>
        <fullName evidence="2">Uncharacterized protein</fullName>
    </submittedName>
</protein>
<dbReference type="Proteomes" id="UP000466442">
    <property type="component" value="Unassembled WGS sequence"/>
</dbReference>
<accession>A0A8S9X352</accession>
<comment type="caution">
    <text evidence="2">The sequence shown here is derived from an EMBL/GenBank/DDBJ whole genome shotgun (WGS) entry which is preliminary data.</text>
</comment>
<reference evidence="2" key="1">
    <citation type="journal article" date="2021" name="Mol. Ecol. Resour.">
        <title>Apolygus lucorum genome provides insights into omnivorousness and mesophyll feeding.</title>
        <authorList>
            <person name="Liu Y."/>
            <person name="Liu H."/>
            <person name="Wang H."/>
            <person name="Huang T."/>
            <person name="Liu B."/>
            <person name="Yang B."/>
            <person name="Yin L."/>
            <person name="Li B."/>
            <person name="Zhang Y."/>
            <person name="Zhang S."/>
            <person name="Jiang F."/>
            <person name="Zhang X."/>
            <person name="Ren Y."/>
            <person name="Wang B."/>
            <person name="Wang S."/>
            <person name="Lu Y."/>
            <person name="Wu K."/>
            <person name="Fan W."/>
            <person name="Wang G."/>
        </authorList>
    </citation>
    <scope>NUCLEOTIDE SEQUENCE</scope>
    <source>
        <strain evidence="2">12Hb</strain>
    </source>
</reference>
<name>A0A8S9X352_APOLU</name>
<proteinExistence type="predicted"/>
<evidence type="ECO:0000256" key="1">
    <source>
        <dbReference type="SAM" id="MobiDB-lite"/>
    </source>
</evidence>